<comment type="catalytic activity">
    <reaction evidence="1">
        <text>Endohydrolysis of (1-&gt;4)-beta-D-glucosidic linkages in cellulose, lichenin and cereal beta-D-glucans.</text>
        <dbReference type="EC" id="3.2.1.4"/>
    </reaction>
</comment>
<dbReference type="AlphaFoldDB" id="A0AAI9SBM3"/>
<dbReference type="Proteomes" id="UP000469462">
    <property type="component" value="Unassembled WGS sequence"/>
</dbReference>
<evidence type="ECO:0000256" key="2">
    <source>
        <dbReference type="ARBA" id="ARBA00009209"/>
    </source>
</evidence>
<evidence type="ECO:0000256" key="1">
    <source>
        <dbReference type="ARBA" id="ARBA00000966"/>
    </source>
</evidence>
<dbReference type="Gene3D" id="1.50.10.10">
    <property type="match status" value="1"/>
</dbReference>
<keyword evidence="5" id="KW-0136">Cellulose degradation</keyword>
<dbReference type="SUPFAM" id="SSF48208">
    <property type="entry name" value="Six-hairpin glycosidases"/>
    <property type="match status" value="1"/>
</dbReference>
<protein>
    <recommendedName>
        <fullName evidence="3">cellulase</fullName>
        <ecNumber evidence="3">3.2.1.4</ecNumber>
    </recommendedName>
</protein>
<reference evidence="8 9" key="1">
    <citation type="submission" date="2019-10" db="EMBL/GenBank/DDBJ databases">
        <title>Genome diversity of Sutterella seckii.</title>
        <authorList>
            <person name="Chaplin A.V."/>
            <person name="Sokolova S.R."/>
            <person name="Mosin K.A."/>
            <person name="Ivanova E.L."/>
            <person name="Kochetkova T.O."/>
            <person name="Goltsov A.Y."/>
            <person name="Trofimov D.Y."/>
            <person name="Efimov B.A."/>
        </authorList>
    </citation>
    <scope>NUCLEOTIDE SEQUENCE [LARGE SCALE GENOMIC DNA]</scope>
    <source>
        <strain evidence="8 9">ASD3426</strain>
    </source>
</reference>
<accession>A0AAI9SBM3</accession>
<dbReference type="NCBIfam" id="NF008305">
    <property type="entry name" value="PRK11097.1"/>
    <property type="match status" value="1"/>
</dbReference>
<dbReference type="GO" id="GO:0030245">
    <property type="term" value="P:cellulose catabolic process"/>
    <property type="evidence" value="ECO:0007669"/>
    <property type="project" value="UniProtKB-KW"/>
</dbReference>
<keyword evidence="6 8" id="KW-0326">Glycosidase</keyword>
<keyword evidence="9" id="KW-1185">Reference proteome</keyword>
<organism evidence="8 9">
    <name type="scientific">Sutterella seckii</name>
    <dbReference type="NCBI Taxonomy" id="1944635"/>
    <lineage>
        <taxon>Bacteria</taxon>
        <taxon>Pseudomonadati</taxon>
        <taxon>Pseudomonadota</taxon>
        <taxon>Betaproteobacteria</taxon>
        <taxon>Burkholderiales</taxon>
        <taxon>Sutterellaceae</taxon>
        <taxon>Sutterella</taxon>
    </lineage>
</organism>
<evidence type="ECO:0000313" key="9">
    <source>
        <dbReference type="Proteomes" id="UP000469462"/>
    </source>
</evidence>
<evidence type="ECO:0000256" key="4">
    <source>
        <dbReference type="ARBA" id="ARBA00022801"/>
    </source>
</evidence>
<evidence type="ECO:0000256" key="6">
    <source>
        <dbReference type="ARBA" id="ARBA00023295"/>
    </source>
</evidence>
<keyword evidence="7" id="KW-0624">Polysaccharide degradation</keyword>
<evidence type="ECO:0000256" key="5">
    <source>
        <dbReference type="ARBA" id="ARBA00023001"/>
    </source>
</evidence>
<evidence type="ECO:0000256" key="7">
    <source>
        <dbReference type="ARBA" id="ARBA00023326"/>
    </source>
</evidence>
<gene>
    <name evidence="8" type="primary">bcsZ</name>
    <name evidence="8" type="ORF">GBM96_09580</name>
</gene>
<dbReference type="Pfam" id="PF01270">
    <property type="entry name" value="Glyco_hydro_8"/>
    <property type="match status" value="1"/>
</dbReference>
<dbReference type="EC" id="3.2.1.4" evidence="3"/>
<dbReference type="InterPro" id="IPR008928">
    <property type="entry name" value="6-hairpin_glycosidase_sf"/>
</dbReference>
<sequence length="414" mass="46031">MRHSYRLPDLCADENPHSFASFPGREQMMCNSLRLMGAFALAAAFLTPFPALAAEDPVRPAYASSFDRRGWNLWEIFARDALERGRIVNRAAENLSTTSEGQSYALFFALAAEDRKSFERIFRWTEENLCYGDCTKNLPAWLWGRSIGKDPKTGAATEIWGILDRNNAADSDLWIAYSLLEAGRLWKNAEYAKKGRELSELILSESFDISGLGRVIPPGAVGFRVRGLARQNPSYYPPFLLKRLEAENPAWREIRMGAMRTILRGSRSGFSADWADFDQTGTAHGVKAELGSWDAIRVYLWAGMTSADDPDAAVLKRALSPMIRTTDEAGVPPERVVGETLTLSSPGPDAFAACLLPWTRNTRTGAFARTLLAKNEISGYAYYKSVLTLFGLGYDRGIFAFDAEGRLLHPRGMP</sequence>
<dbReference type="GO" id="GO:0008810">
    <property type="term" value="F:cellulase activity"/>
    <property type="evidence" value="ECO:0007669"/>
    <property type="project" value="UniProtKB-EC"/>
</dbReference>
<comment type="caution">
    <text evidence="8">The sequence shown here is derived from an EMBL/GenBank/DDBJ whole genome shotgun (WGS) entry which is preliminary data.</text>
</comment>
<comment type="similarity">
    <text evidence="2">Belongs to the glycosyl hydrolase 8 (cellulase D) family.</text>
</comment>
<proteinExistence type="inferred from homology"/>
<evidence type="ECO:0000313" key="8">
    <source>
        <dbReference type="EMBL" id="KAB7650208.1"/>
    </source>
</evidence>
<keyword evidence="4 8" id="KW-0378">Hydrolase</keyword>
<name>A0AAI9SBM3_9BURK</name>
<dbReference type="InterPro" id="IPR012341">
    <property type="entry name" value="6hp_glycosidase-like_sf"/>
</dbReference>
<evidence type="ECO:0000256" key="3">
    <source>
        <dbReference type="ARBA" id="ARBA00012601"/>
    </source>
</evidence>
<dbReference type="EMBL" id="WEHW01000046">
    <property type="protein sequence ID" value="KAB7650208.1"/>
    <property type="molecule type" value="Genomic_DNA"/>
</dbReference>
<keyword evidence="7" id="KW-0119">Carbohydrate metabolism</keyword>
<dbReference type="PRINTS" id="PR00735">
    <property type="entry name" value="GLHYDRLASE8"/>
</dbReference>
<dbReference type="InterPro" id="IPR002037">
    <property type="entry name" value="Glyco_hydro_8"/>
</dbReference>